<protein>
    <recommendedName>
        <fullName evidence="4">SAM-dependent methyltransferase</fullName>
    </recommendedName>
</protein>
<dbReference type="Proteomes" id="UP001224433">
    <property type="component" value="Chromosome"/>
</dbReference>
<dbReference type="EMBL" id="CP120983">
    <property type="protein sequence ID" value="WLQ68235.1"/>
    <property type="molecule type" value="Genomic_DNA"/>
</dbReference>
<reference evidence="2 3" key="1">
    <citation type="submission" date="2023-03" db="EMBL/GenBank/DDBJ databases">
        <title>Isolation and description of six Streptomyces strains from soil environments, able to metabolize different microbial glucans.</title>
        <authorList>
            <person name="Widen T."/>
            <person name="Larsbrink J."/>
        </authorList>
    </citation>
    <scope>NUCLEOTIDE SEQUENCE [LARGE SCALE GENOMIC DNA]</scope>
    <source>
        <strain evidence="2 3">Alt3</strain>
    </source>
</reference>
<evidence type="ECO:0000313" key="2">
    <source>
        <dbReference type="EMBL" id="WLQ68235.1"/>
    </source>
</evidence>
<sequence>MTTSRSRIDDRHRPHRASAGALARPMVAGRLRGTDPARAAR</sequence>
<feature type="compositionally biased region" description="Basic and acidic residues" evidence="1">
    <location>
        <begin position="1"/>
        <end position="12"/>
    </location>
</feature>
<evidence type="ECO:0008006" key="4">
    <source>
        <dbReference type="Google" id="ProtNLM"/>
    </source>
</evidence>
<proteinExistence type="predicted"/>
<keyword evidence="3" id="KW-1185">Reference proteome</keyword>
<organism evidence="2 3">
    <name type="scientific">Streptomyces glycanivorans</name>
    <dbReference type="NCBI Taxonomy" id="3033808"/>
    <lineage>
        <taxon>Bacteria</taxon>
        <taxon>Bacillati</taxon>
        <taxon>Actinomycetota</taxon>
        <taxon>Actinomycetes</taxon>
        <taxon>Kitasatosporales</taxon>
        <taxon>Streptomycetaceae</taxon>
        <taxon>Streptomyces</taxon>
    </lineage>
</organism>
<accession>A0ABY9JKI3</accession>
<feature type="region of interest" description="Disordered" evidence="1">
    <location>
        <begin position="1"/>
        <end position="41"/>
    </location>
</feature>
<gene>
    <name evidence="2" type="ORF">P8A20_33800</name>
</gene>
<evidence type="ECO:0000256" key="1">
    <source>
        <dbReference type="SAM" id="MobiDB-lite"/>
    </source>
</evidence>
<dbReference type="RefSeq" id="WP_306104877.1">
    <property type="nucleotide sequence ID" value="NZ_CP120983.1"/>
</dbReference>
<name>A0ABY9JKI3_9ACTN</name>
<evidence type="ECO:0000313" key="3">
    <source>
        <dbReference type="Proteomes" id="UP001224433"/>
    </source>
</evidence>